<proteinExistence type="predicted"/>
<feature type="region of interest" description="Disordered" evidence="1">
    <location>
        <begin position="262"/>
        <end position="297"/>
    </location>
</feature>
<dbReference type="PANTHER" id="PTHR42085:SF4">
    <property type="entry name" value="F-BOX DOMAIN-CONTAINING PROTEIN"/>
    <property type="match status" value="1"/>
</dbReference>
<keyword evidence="3" id="KW-1185">Reference proteome</keyword>
<name>A0AAD4EZ64_9PEZI</name>
<dbReference type="EMBL" id="JAHCVI010000001">
    <property type="protein sequence ID" value="KAG7290065.1"/>
    <property type="molecule type" value="Genomic_DNA"/>
</dbReference>
<evidence type="ECO:0008006" key="4">
    <source>
        <dbReference type="Google" id="ProtNLM"/>
    </source>
</evidence>
<dbReference type="Proteomes" id="UP001197093">
    <property type="component" value="Unassembled WGS sequence"/>
</dbReference>
<evidence type="ECO:0000313" key="2">
    <source>
        <dbReference type="EMBL" id="KAG7290065.1"/>
    </source>
</evidence>
<sequence length="406" mass="45449">MPDSKGITPRILRIPGEIRNQIYTNLVVFAEPVPIYRHGSSAEPPDDSLVSLDALTPLFLTCRQFYGEASAIFYSQNKFALPSSTSHAPHQIQANLLFRHFLDRIGPRNASLLRHLTLPFPVDPSDLIHSHLSSASTSTTSASTSPSTRLADTAWQDEANAGCRRSLVPVLRQRCPRLETVEFDLRWDGRWVRLLRPHTATARAVFGRVDDALRGAFPALKTVGLCLTGSCSQQQQQQGVSWGADGQAAEVAVEEGRGWQVTVAEEEEEDDDDEDEGAYEEVEDDDEASEGWASTWYPRTPRHPTALLWEPPETAIQSELHDQWTRLDLLKANAKFAMAWVRSPSRATQQREEVLEWRAWRQTMLAQAAPVGVPLYCPRTNASTPPRLSRRESLKRGVLGLFTFRG</sequence>
<evidence type="ECO:0000313" key="3">
    <source>
        <dbReference type="Proteomes" id="UP001197093"/>
    </source>
</evidence>
<dbReference type="PANTHER" id="PTHR42085">
    <property type="entry name" value="F-BOX DOMAIN-CONTAINING PROTEIN"/>
    <property type="match status" value="1"/>
</dbReference>
<reference evidence="2" key="1">
    <citation type="submission" date="2023-02" db="EMBL/GenBank/DDBJ databases">
        <authorList>
            <person name="Palmer J.M."/>
        </authorList>
    </citation>
    <scope>NUCLEOTIDE SEQUENCE</scope>
    <source>
        <strain evidence="2">FW57</strain>
    </source>
</reference>
<dbReference type="InterPro" id="IPR038883">
    <property type="entry name" value="AN11006-like"/>
</dbReference>
<feature type="compositionally biased region" description="Acidic residues" evidence="1">
    <location>
        <begin position="264"/>
        <end position="289"/>
    </location>
</feature>
<evidence type="ECO:0000256" key="1">
    <source>
        <dbReference type="SAM" id="MobiDB-lite"/>
    </source>
</evidence>
<organism evidence="2 3">
    <name type="scientific">Staphylotrichum longicolle</name>
    <dbReference type="NCBI Taxonomy" id="669026"/>
    <lineage>
        <taxon>Eukaryota</taxon>
        <taxon>Fungi</taxon>
        <taxon>Dikarya</taxon>
        <taxon>Ascomycota</taxon>
        <taxon>Pezizomycotina</taxon>
        <taxon>Sordariomycetes</taxon>
        <taxon>Sordariomycetidae</taxon>
        <taxon>Sordariales</taxon>
        <taxon>Chaetomiaceae</taxon>
        <taxon>Staphylotrichum</taxon>
    </lineage>
</organism>
<dbReference type="AlphaFoldDB" id="A0AAD4EZ64"/>
<comment type="caution">
    <text evidence="2">The sequence shown here is derived from an EMBL/GenBank/DDBJ whole genome shotgun (WGS) entry which is preliminary data.</text>
</comment>
<protein>
    <recommendedName>
        <fullName evidence="4">F-box domain-containing protein</fullName>
    </recommendedName>
</protein>
<accession>A0AAD4EZ64</accession>
<gene>
    <name evidence="2" type="ORF">NEMBOFW57_000057</name>
</gene>